<organism evidence="3 4">
    <name type="scientific">Dibothriocephalus latus</name>
    <name type="common">Fish tapeworm</name>
    <name type="synonym">Diphyllobothrium latum</name>
    <dbReference type="NCBI Taxonomy" id="60516"/>
    <lineage>
        <taxon>Eukaryota</taxon>
        <taxon>Metazoa</taxon>
        <taxon>Spiralia</taxon>
        <taxon>Lophotrochozoa</taxon>
        <taxon>Platyhelminthes</taxon>
        <taxon>Cestoda</taxon>
        <taxon>Eucestoda</taxon>
        <taxon>Diphyllobothriidea</taxon>
        <taxon>Diphyllobothriidae</taxon>
        <taxon>Dibothriocephalus</taxon>
    </lineage>
</organism>
<dbReference type="InterPro" id="IPR001478">
    <property type="entry name" value="PDZ"/>
</dbReference>
<evidence type="ECO:0000313" key="4">
    <source>
        <dbReference type="Proteomes" id="UP000281553"/>
    </source>
</evidence>
<accession>A0A3P6VHQ2</accession>
<proteinExistence type="predicted"/>
<feature type="compositionally biased region" description="Basic and acidic residues" evidence="1">
    <location>
        <begin position="25"/>
        <end position="40"/>
    </location>
</feature>
<dbReference type="AlphaFoldDB" id="A0A3P6VHQ2"/>
<keyword evidence="4" id="KW-1185">Reference proteome</keyword>
<dbReference type="OrthoDB" id="6263621at2759"/>
<protein>
    <recommendedName>
        <fullName evidence="2">PDZ domain-containing protein</fullName>
    </recommendedName>
</protein>
<reference evidence="3 4" key="1">
    <citation type="submission" date="2018-11" db="EMBL/GenBank/DDBJ databases">
        <authorList>
            <consortium name="Pathogen Informatics"/>
        </authorList>
    </citation>
    <scope>NUCLEOTIDE SEQUENCE [LARGE SCALE GENOMIC DNA]</scope>
</reference>
<sequence length="394" mass="43411">MTTPFGNRMRLRRSFDTYNAKSAELENKTAAKTSHDDGGRIRQQPRIVVSEEEPLRTPKNETDKYSTLKGWFPESDSILLEDPKFPTLPSLSSVLSADSQQTVTSFSPPPSNQPHSQVSSSLRRNCVYVSRATVSPSRRINRALTLPAVRQRIPPPRLVDDSTSISDSSDIHSSPSHSTSVSLFELLQFCHLQAVVINSNLVAARLRPVWWADDPITYLGLRVTDVQLRLPESENLKIVPAYHAAPAGNVHTMATHPDSAFKPVTPRHNSGQPCVLLIEEVYEGFPATAVPELRAGQILVELNGVSLLSTPTNTDRLTLLRSTLLNVFRALDAGACRGVALTVATPNTPVSRSDRGDLVIKSVTESSVMLPDVAEISLQSQPPRRQQVKFDFRI</sequence>
<feature type="region of interest" description="Disordered" evidence="1">
    <location>
        <begin position="101"/>
        <end position="122"/>
    </location>
</feature>
<evidence type="ECO:0000259" key="2">
    <source>
        <dbReference type="PROSITE" id="PS50106"/>
    </source>
</evidence>
<gene>
    <name evidence="3" type="ORF">DILT_LOCUS4445</name>
</gene>
<feature type="domain" description="PDZ" evidence="2">
    <location>
        <begin position="276"/>
        <end position="323"/>
    </location>
</feature>
<dbReference type="EMBL" id="UYRU01045488">
    <property type="protein sequence ID" value="VDK89654.1"/>
    <property type="molecule type" value="Genomic_DNA"/>
</dbReference>
<dbReference type="PROSITE" id="PS50106">
    <property type="entry name" value="PDZ"/>
    <property type="match status" value="1"/>
</dbReference>
<evidence type="ECO:0000256" key="1">
    <source>
        <dbReference type="SAM" id="MobiDB-lite"/>
    </source>
</evidence>
<feature type="region of interest" description="Disordered" evidence="1">
    <location>
        <begin position="25"/>
        <end position="44"/>
    </location>
</feature>
<evidence type="ECO:0000313" key="3">
    <source>
        <dbReference type="EMBL" id="VDK89654.1"/>
    </source>
</evidence>
<feature type="compositionally biased region" description="Polar residues" evidence="1">
    <location>
        <begin position="113"/>
        <end position="122"/>
    </location>
</feature>
<name>A0A3P6VHQ2_DIBLA</name>
<dbReference type="Proteomes" id="UP000281553">
    <property type="component" value="Unassembled WGS sequence"/>
</dbReference>